<dbReference type="CDD" id="cd03801">
    <property type="entry name" value="GT4_PimA-like"/>
    <property type="match status" value="1"/>
</dbReference>
<dbReference type="AlphaFoldDB" id="A0A2R6A7P1"/>
<evidence type="ECO:0000313" key="2">
    <source>
        <dbReference type="EMBL" id="PSN82416.1"/>
    </source>
</evidence>
<dbReference type="InterPro" id="IPR001296">
    <property type="entry name" value="Glyco_trans_1"/>
</dbReference>
<accession>A0A2R6A7P1</accession>
<evidence type="ECO:0000313" key="3">
    <source>
        <dbReference type="Proteomes" id="UP000240322"/>
    </source>
</evidence>
<dbReference type="Gene3D" id="3.40.50.2000">
    <property type="entry name" value="Glycogen Phosphorylase B"/>
    <property type="match status" value="1"/>
</dbReference>
<name>A0A2R6A7P1_9ARCH</name>
<sequence>MRVISVSRLEPSKRPYDFLAVAQRVCAKRGPVEFVWVGDGTMRMKVVEEAKKMGLDMVRFVGRLSEDKKNLLLHQSDVYVSTSESEGFALTLGEAFLAELPVVVYDLPVYNEIYNDFPLKVKMFDVNEFSEKVSLALDKPDWLRTRVIQAKRFVEQNYSYQSVGRRATQALNEILKLS</sequence>
<proteinExistence type="predicted"/>
<dbReference type="PANTHER" id="PTHR12526:SF630">
    <property type="entry name" value="GLYCOSYLTRANSFERASE"/>
    <property type="match status" value="1"/>
</dbReference>
<dbReference type="Pfam" id="PF00534">
    <property type="entry name" value="Glycos_transf_1"/>
    <property type="match status" value="1"/>
</dbReference>
<protein>
    <recommendedName>
        <fullName evidence="1">Glycosyl transferase family 1 domain-containing protein</fullName>
    </recommendedName>
</protein>
<dbReference type="PANTHER" id="PTHR12526">
    <property type="entry name" value="GLYCOSYLTRANSFERASE"/>
    <property type="match status" value="1"/>
</dbReference>
<dbReference type="GO" id="GO:0016757">
    <property type="term" value="F:glycosyltransferase activity"/>
    <property type="evidence" value="ECO:0007669"/>
    <property type="project" value="InterPro"/>
</dbReference>
<dbReference type="EMBL" id="NEXE01000363">
    <property type="protein sequence ID" value="PSN82416.1"/>
    <property type="molecule type" value="Genomic_DNA"/>
</dbReference>
<dbReference type="SUPFAM" id="SSF53756">
    <property type="entry name" value="UDP-Glycosyltransferase/glycogen phosphorylase"/>
    <property type="match status" value="1"/>
</dbReference>
<evidence type="ECO:0000259" key="1">
    <source>
        <dbReference type="Pfam" id="PF00534"/>
    </source>
</evidence>
<comment type="caution">
    <text evidence="2">The sequence shown here is derived from an EMBL/GenBank/DDBJ whole genome shotgun (WGS) entry which is preliminary data.</text>
</comment>
<organism evidence="2 3">
    <name type="scientific">Candidatus Marsarchaeota G2 archaeon OSP_D</name>
    <dbReference type="NCBI Taxonomy" id="1978157"/>
    <lineage>
        <taxon>Archaea</taxon>
        <taxon>Candidatus Marsarchaeota</taxon>
        <taxon>Candidatus Marsarchaeota group 2</taxon>
    </lineage>
</organism>
<gene>
    <name evidence="2" type="ORF">B9Q03_14240</name>
</gene>
<dbReference type="Proteomes" id="UP000240322">
    <property type="component" value="Unassembled WGS sequence"/>
</dbReference>
<feature type="domain" description="Glycosyl transferase family 1" evidence="1">
    <location>
        <begin position="3"/>
        <end position="151"/>
    </location>
</feature>
<reference evidence="2 3" key="1">
    <citation type="submission" date="2017-04" db="EMBL/GenBank/DDBJ databases">
        <title>Novel microbial lineages endemic to geothermal iron-oxide mats fill important gaps in the evolutionary history of Archaea.</title>
        <authorList>
            <person name="Jay Z.J."/>
            <person name="Beam J.P."/>
            <person name="Dlakic M."/>
            <person name="Rusch D.B."/>
            <person name="Kozubal M.A."/>
            <person name="Inskeep W.P."/>
        </authorList>
    </citation>
    <scope>NUCLEOTIDE SEQUENCE [LARGE SCALE GENOMIC DNA]</scope>
    <source>
        <strain evidence="2">OSP_D</strain>
    </source>
</reference>